<organism evidence="2 3">
    <name type="scientific">Stackebrandtia albiflava</name>
    <dbReference type="NCBI Taxonomy" id="406432"/>
    <lineage>
        <taxon>Bacteria</taxon>
        <taxon>Bacillati</taxon>
        <taxon>Actinomycetota</taxon>
        <taxon>Actinomycetes</taxon>
        <taxon>Glycomycetales</taxon>
        <taxon>Glycomycetaceae</taxon>
        <taxon>Stackebrandtia</taxon>
    </lineage>
</organism>
<evidence type="ECO:0000313" key="2">
    <source>
        <dbReference type="EMBL" id="TWJ08066.1"/>
    </source>
</evidence>
<comment type="caution">
    <text evidence="2">The sequence shown here is derived from an EMBL/GenBank/DDBJ whole genome shotgun (WGS) entry which is preliminary data.</text>
</comment>
<sequence>MGGRVMRRHLLSWGLTAALLVLGTVACGGEPVSESESTTSAGAQEPSPSVDQRLLGDGFGAEEWETQCDALKGALANSFDSVEVELDETEDGDPLCTVSGRDDSAQLRASIDLTHYVLEPEEIEDIQDVMNAEGDPASECEVIPFWVDEATEMQLDGRPYCGRTAVAEEAWSFSSAYFTTRATTVQVTAVIEPDDNSRAGEYEADAERLRDVALRELWSHLGE</sequence>
<feature type="region of interest" description="Disordered" evidence="1">
    <location>
        <begin position="30"/>
        <end position="55"/>
    </location>
</feature>
<dbReference type="PROSITE" id="PS51257">
    <property type="entry name" value="PROKAR_LIPOPROTEIN"/>
    <property type="match status" value="1"/>
</dbReference>
<proteinExistence type="predicted"/>
<dbReference type="Proteomes" id="UP000321617">
    <property type="component" value="Unassembled WGS sequence"/>
</dbReference>
<dbReference type="EMBL" id="VLLL01000008">
    <property type="protein sequence ID" value="TWJ08066.1"/>
    <property type="molecule type" value="Genomic_DNA"/>
</dbReference>
<feature type="compositionally biased region" description="Polar residues" evidence="1">
    <location>
        <begin position="34"/>
        <end position="50"/>
    </location>
</feature>
<reference evidence="2 3" key="1">
    <citation type="journal article" date="2013" name="Stand. Genomic Sci.">
        <title>Genomic Encyclopedia of Type Strains, Phase I: The one thousand microbial genomes (KMG-I) project.</title>
        <authorList>
            <person name="Kyrpides N.C."/>
            <person name="Woyke T."/>
            <person name="Eisen J.A."/>
            <person name="Garrity G."/>
            <person name="Lilburn T.G."/>
            <person name="Beck B.J."/>
            <person name="Whitman W.B."/>
            <person name="Hugenholtz P."/>
            <person name="Klenk H.P."/>
        </authorList>
    </citation>
    <scope>NUCLEOTIDE SEQUENCE [LARGE SCALE GENOMIC DNA]</scope>
    <source>
        <strain evidence="2 3">DSM 45044</strain>
    </source>
</reference>
<name>A0A562UR30_9ACTN</name>
<gene>
    <name evidence="2" type="ORF">LX16_4286</name>
</gene>
<evidence type="ECO:0000313" key="3">
    <source>
        <dbReference type="Proteomes" id="UP000321617"/>
    </source>
</evidence>
<protein>
    <submittedName>
        <fullName evidence="2">Uncharacterized protein</fullName>
    </submittedName>
</protein>
<accession>A0A562UR30</accession>
<evidence type="ECO:0000256" key="1">
    <source>
        <dbReference type="SAM" id="MobiDB-lite"/>
    </source>
</evidence>
<dbReference type="AlphaFoldDB" id="A0A562UR30"/>
<keyword evidence="3" id="KW-1185">Reference proteome</keyword>